<name>G8XSU5_9BETA</name>
<dbReference type="OrthoDB" id="2359at10239"/>
<dbReference type="EMBL" id="FJ483967">
    <property type="protein sequence ID" value="AEV80892.1"/>
    <property type="molecule type" value="Genomic_DNA"/>
</dbReference>
<comment type="similarity">
    <text evidence="1">Belongs to the herpesviridae U10 family.</text>
</comment>
<gene>
    <name evidence="2" type="primary">UL31</name>
</gene>
<reference evidence="2" key="1">
    <citation type="submission" date="2011-12" db="EMBL/GenBank/DDBJ databases">
        <title>Comparative genomics of primate cytomegaloviruses.</title>
        <authorList>
            <person name="Davison A.J."/>
            <person name="Holton M."/>
            <person name="Dolan A."/>
            <person name="Dargan D.J."/>
            <person name="Gatherer D."/>
            <person name="Hayward G.S."/>
        </authorList>
    </citation>
    <scope>NUCLEOTIDE SEQUENCE [LARGE SCALE GENOMIC DNA]</scope>
    <source>
        <strain evidence="2">SqSHV</strain>
    </source>
</reference>
<dbReference type="GeneID" id="11464262"/>
<keyword evidence="3" id="KW-1185">Reference proteome</keyword>
<dbReference type="Pfam" id="PF04489">
    <property type="entry name" value="DUF570"/>
    <property type="match status" value="1"/>
</dbReference>
<evidence type="ECO:0000256" key="1">
    <source>
        <dbReference type="ARBA" id="ARBA00009338"/>
    </source>
</evidence>
<dbReference type="InterPro" id="IPR007578">
    <property type="entry name" value="Herpes_U10"/>
</dbReference>
<dbReference type="Proteomes" id="UP000097892">
    <property type="component" value="Segment"/>
</dbReference>
<organism evidence="2 3">
    <name type="scientific">Saimiriine betaherpesvirus 4</name>
    <dbReference type="NCBI Taxonomy" id="1535247"/>
    <lineage>
        <taxon>Viruses</taxon>
        <taxon>Duplodnaviria</taxon>
        <taxon>Heunggongvirae</taxon>
        <taxon>Peploviricota</taxon>
        <taxon>Herviviricetes</taxon>
        <taxon>Herpesvirales</taxon>
        <taxon>Orthoherpesviridae</taxon>
        <taxon>Betaherpesvirinae</taxon>
        <taxon>Cytomegalovirus</taxon>
        <taxon>Cytomegalovirus saimiriinebeta4</taxon>
    </lineage>
</organism>
<evidence type="ECO:0000313" key="3">
    <source>
        <dbReference type="Proteomes" id="UP000097892"/>
    </source>
</evidence>
<protein>
    <submittedName>
        <fullName evidence="2">Protein UL31</fullName>
    </submittedName>
</protein>
<sequence>MELSLYAAFDTVSEEEYLFTPDMEMNDESQLVPASPDTNVTNDTAPQLAQTTLNLTDLTTINSAFYVNEFNVTPTDIATGFETPRNITAEAKPAKRARRVPDQMSFAADSLEQDYLLPDANVIQNWISELRIADKENIGRCVRHTYVPHTSYYLSAYETYLFTVIEEYNNNCTTPHKATFVHGCIFFSCSVIFSLQTEQPYSWTNLIVPKSGIRELFFLLCSTNGSSLTCQPLITKGGLCSSLLVHLEPLPSDQGFGLAQVQLVLIPMVPYRWSRHAIPFIIIQDEESNRQETPNTSGQPTLLDENASPFGQATITRQNNTVLFTVKQLSWTSKRMLSGRRKRVVHYVSQFKGSWYHEFDPNHDAWISSKNIEYEFMSLPFTINVDTLVIDISNHTFIGTLSTSHCHRILDKLTARNMPRSLAFYITLIQSKHVDLQFSRNPCIFFSGDVLNLPFTSEPNPFSAVIHAPYDIQLTSPATQTVKLDIIYTESTGRCFLVANVPNNDSFYTGLRLWKNGELKITIWPLTKCLFIPQGAPIAVLYQINDTTGDIDHNGRIVFKHQFEDEQISFYLGDLKLPEINFLASYYY</sequence>
<evidence type="ECO:0000313" key="2">
    <source>
        <dbReference type="EMBL" id="AEV80892.1"/>
    </source>
</evidence>
<accession>G8XSU5</accession>
<dbReference type="RefSeq" id="YP_004940203.1">
    <property type="nucleotide sequence ID" value="NC_016448.1"/>
</dbReference>
<proteinExistence type="inferred from homology"/>
<dbReference type="KEGG" id="vg:11464262"/>